<feature type="compositionally biased region" description="Acidic residues" evidence="3">
    <location>
        <begin position="173"/>
        <end position="193"/>
    </location>
</feature>
<organism evidence="5 6">
    <name type="scientific">Musa acuminata subsp. malaccensis</name>
    <name type="common">Wild banana</name>
    <name type="synonym">Musa malaccensis</name>
    <dbReference type="NCBI Taxonomy" id="214687"/>
    <lineage>
        <taxon>Eukaryota</taxon>
        <taxon>Viridiplantae</taxon>
        <taxon>Streptophyta</taxon>
        <taxon>Embryophyta</taxon>
        <taxon>Tracheophyta</taxon>
        <taxon>Spermatophyta</taxon>
        <taxon>Magnoliopsida</taxon>
        <taxon>Liliopsida</taxon>
        <taxon>Zingiberales</taxon>
        <taxon>Musaceae</taxon>
        <taxon>Musa</taxon>
    </lineage>
</organism>
<evidence type="ECO:0000256" key="1">
    <source>
        <dbReference type="ARBA" id="ARBA00004123"/>
    </source>
</evidence>
<evidence type="ECO:0000256" key="3">
    <source>
        <dbReference type="SAM" id="MobiDB-lite"/>
    </source>
</evidence>
<feature type="region of interest" description="Disordered" evidence="3">
    <location>
        <begin position="151"/>
        <end position="233"/>
    </location>
</feature>
<comment type="subcellular location">
    <subcellularLocation>
        <location evidence="1">Nucleus</location>
    </subcellularLocation>
</comment>
<dbReference type="KEGG" id="mus:103976843"/>
<gene>
    <name evidence="4" type="ORF">GSMUA_208030.1</name>
</gene>
<dbReference type="PANTHER" id="PTHR33172">
    <property type="entry name" value="OS08G0516900 PROTEIN"/>
    <property type="match status" value="1"/>
</dbReference>
<reference evidence="4" key="1">
    <citation type="submission" date="2021-03" db="EMBL/GenBank/DDBJ databases">
        <authorList>
            <consortium name="Genoscope - CEA"/>
            <person name="William W."/>
        </authorList>
    </citation>
    <scope>NUCLEOTIDE SEQUENCE</scope>
    <source>
        <strain evidence="4">Doubled-haploid Pahang</strain>
    </source>
</reference>
<keyword evidence="2" id="KW-0539">Nucleus</keyword>
<accession>A0A804I8M4</accession>
<dbReference type="GO" id="GO:0006950">
    <property type="term" value="P:response to stress"/>
    <property type="evidence" value="ECO:0007669"/>
    <property type="project" value="UniProtKB-ARBA"/>
</dbReference>
<dbReference type="EnsemblPlants" id="Ma03_t05180.1">
    <property type="protein sequence ID" value="Ma03_p05180.1"/>
    <property type="gene ID" value="Ma03_g05180"/>
</dbReference>
<protein>
    <submittedName>
        <fullName evidence="4">(wild Malaysian banana) hypothetical protein</fullName>
    </submittedName>
</protein>
<dbReference type="Proteomes" id="UP000012960">
    <property type="component" value="Unplaced"/>
</dbReference>
<dbReference type="Gramene" id="Ma03_t05180.1">
    <property type="protein sequence ID" value="Ma03_p05180.1"/>
    <property type="gene ID" value="Ma03_g05180"/>
</dbReference>
<reference evidence="5" key="2">
    <citation type="submission" date="2021-05" db="UniProtKB">
        <authorList>
            <consortium name="EnsemblPlants"/>
        </authorList>
    </citation>
    <scope>IDENTIFICATION</scope>
    <source>
        <strain evidence="5">subsp. malaccensis</strain>
    </source>
</reference>
<keyword evidence="6" id="KW-1185">Reference proteome</keyword>
<dbReference type="GO" id="GO:0005634">
    <property type="term" value="C:nucleus"/>
    <property type="evidence" value="ECO:0007669"/>
    <property type="project" value="UniProtKB-SubCell"/>
</dbReference>
<evidence type="ECO:0000313" key="6">
    <source>
        <dbReference type="Proteomes" id="UP000012960"/>
    </source>
</evidence>
<dbReference type="FunCoup" id="A0A804I8M4">
    <property type="interactions" value="3"/>
</dbReference>
<dbReference type="EMBL" id="HG996468">
    <property type="protein sequence ID" value="CAG1849217.1"/>
    <property type="molecule type" value="Genomic_DNA"/>
</dbReference>
<dbReference type="OMA" id="LMASKWS"/>
<dbReference type="PANTHER" id="PTHR33172:SF91">
    <property type="entry name" value="PROTEIN OXIDATIVE STRESS 3 LIKE 5"/>
    <property type="match status" value="1"/>
</dbReference>
<name>A0A804I8M4_MUSAM</name>
<dbReference type="InterPro" id="IPR051992">
    <property type="entry name" value="OxStress_Response_Reg"/>
</dbReference>
<sequence>MSSLVLPSVGLKDHVSLPLRLHGEGQEEGKEVEAARKRNGFCLEGRVEAEESSESSSIGAASSSSEKDEKEEEEEEEAVESKRKDGAFGSLDPLEDSLPIKRGLSNFFSGKSKSFASLSDAAMASAGELVKPENPFNKRRRLLMASKMRRASYTSLVRPPLPPLLPSAHTVEEEADDDDDDDDDKEQQQEDDDTNKNKRHGTDNTNTNKNKNKKQGAAFRSPRSFSLSDLQQL</sequence>
<feature type="region of interest" description="Disordered" evidence="3">
    <location>
        <begin position="45"/>
        <end position="103"/>
    </location>
</feature>
<feature type="compositionally biased region" description="Low complexity" evidence="3">
    <location>
        <begin position="54"/>
        <end position="64"/>
    </location>
</feature>
<evidence type="ECO:0000256" key="2">
    <source>
        <dbReference type="ARBA" id="ARBA00023242"/>
    </source>
</evidence>
<feature type="compositionally biased region" description="Polar residues" evidence="3">
    <location>
        <begin position="223"/>
        <end position="233"/>
    </location>
</feature>
<evidence type="ECO:0000313" key="4">
    <source>
        <dbReference type="EMBL" id="CAG1849217.1"/>
    </source>
</evidence>
<proteinExistence type="predicted"/>
<evidence type="ECO:0000313" key="5">
    <source>
        <dbReference type="EnsemblPlants" id="Ma03_p05180.1"/>
    </source>
</evidence>
<dbReference type="AlphaFoldDB" id="A0A804I8M4"/>
<feature type="compositionally biased region" description="Acidic residues" evidence="3">
    <location>
        <begin position="69"/>
        <end position="78"/>
    </location>
</feature>
<dbReference type="OrthoDB" id="696276at2759"/>